<dbReference type="EMBL" id="RSEC01000061">
    <property type="protein sequence ID" value="RSD09646.1"/>
    <property type="molecule type" value="Genomic_DNA"/>
</dbReference>
<dbReference type="OrthoDB" id="3197455at2"/>
<keyword evidence="2" id="KW-0547">Nucleotide-binding</keyword>
<feature type="region of interest" description="Disordered" evidence="6">
    <location>
        <begin position="90"/>
        <end position="116"/>
    </location>
</feature>
<evidence type="ECO:0000259" key="8">
    <source>
        <dbReference type="Pfam" id="PF13087"/>
    </source>
</evidence>
<feature type="domain" description="Restriction endonuclease type II-like" evidence="9">
    <location>
        <begin position="1377"/>
        <end position="1469"/>
    </location>
</feature>
<name>A0A427SY90_9PSEU</name>
<dbReference type="InterPro" id="IPR041679">
    <property type="entry name" value="DNA2/NAM7-like_C"/>
</dbReference>
<evidence type="ECO:0000313" key="11">
    <source>
        <dbReference type="Proteomes" id="UP000267081"/>
    </source>
</evidence>
<dbReference type="GO" id="GO:0005524">
    <property type="term" value="F:ATP binding"/>
    <property type="evidence" value="ECO:0007669"/>
    <property type="project" value="UniProtKB-KW"/>
</dbReference>
<dbReference type="GO" id="GO:0043139">
    <property type="term" value="F:5'-3' DNA helicase activity"/>
    <property type="evidence" value="ECO:0007669"/>
    <property type="project" value="TreeGrafter"/>
</dbReference>
<evidence type="ECO:0000256" key="1">
    <source>
        <dbReference type="ARBA" id="ARBA00007913"/>
    </source>
</evidence>
<dbReference type="Pfam" id="PF18741">
    <property type="entry name" value="MTES_1575"/>
    <property type="match status" value="1"/>
</dbReference>
<dbReference type="Pfam" id="PF13086">
    <property type="entry name" value="AAA_11"/>
    <property type="match status" value="1"/>
</dbReference>
<dbReference type="SUPFAM" id="SSF52540">
    <property type="entry name" value="P-loop containing nucleoside triphosphate hydrolases"/>
    <property type="match status" value="1"/>
</dbReference>
<keyword evidence="11" id="KW-1185">Reference proteome</keyword>
<protein>
    <submittedName>
        <fullName evidence="10">ATP-binding protein</fullName>
    </submittedName>
</protein>
<feature type="domain" description="DNA2/NAM7 helicase helicase" evidence="7">
    <location>
        <begin position="364"/>
        <end position="495"/>
    </location>
</feature>
<dbReference type="InterPro" id="IPR049468">
    <property type="entry name" value="Restrct_endonuc-II-like_dom"/>
</dbReference>
<organism evidence="10 11">
    <name type="scientific">Amycolatopsis eburnea</name>
    <dbReference type="NCBI Taxonomy" id="2267691"/>
    <lineage>
        <taxon>Bacteria</taxon>
        <taxon>Bacillati</taxon>
        <taxon>Actinomycetota</taxon>
        <taxon>Actinomycetes</taxon>
        <taxon>Pseudonocardiales</taxon>
        <taxon>Pseudonocardiaceae</taxon>
        <taxon>Amycolatopsis</taxon>
    </lineage>
</organism>
<comment type="similarity">
    <text evidence="1">Belongs to the DNA2/NAM7 helicase family.</text>
</comment>
<evidence type="ECO:0000259" key="7">
    <source>
        <dbReference type="Pfam" id="PF13086"/>
    </source>
</evidence>
<dbReference type="Gene3D" id="3.40.50.300">
    <property type="entry name" value="P-loop containing nucleotide triphosphate hydrolases"/>
    <property type="match status" value="3"/>
</dbReference>
<keyword evidence="5 10" id="KW-0067">ATP-binding</keyword>
<evidence type="ECO:0000259" key="9">
    <source>
        <dbReference type="Pfam" id="PF18741"/>
    </source>
</evidence>
<dbReference type="SUPFAM" id="SSF52980">
    <property type="entry name" value="Restriction endonuclease-like"/>
    <property type="match status" value="1"/>
</dbReference>
<dbReference type="Pfam" id="PF13087">
    <property type="entry name" value="AAA_12"/>
    <property type="match status" value="1"/>
</dbReference>
<feature type="compositionally biased region" description="Basic and acidic residues" evidence="6">
    <location>
        <begin position="90"/>
        <end position="102"/>
    </location>
</feature>
<dbReference type="Proteomes" id="UP000267081">
    <property type="component" value="Unassembled WGS sequence"/>
</dbReference>
<dbReference type="InterPro" id="IPR027417">
    <property type="entry name" value="P-loop_NTPase"/>
</dbReference>
<evidence type="ECO:0000256" key="3">
    <source>
        <dbReference type="ARBA" id="ARBA00022801"/>
    </source>
</evidence>
<dbReference type="InterPro" id="IPR011335">
    <property type="entry name" value="Restrct_endonuc-II-like"/>
</dbReference>
<keyword evidence="4" id="KW-0347">Helicase</keyword>
<evidence type="ECO:0000256" key="5">
    <source>
        <dbReference type="ARBA" id="ARBA00022840"/>
    </source>
</evidence>
<reference evidence="10 11" key="1">
    <citation type="submission" date="2018-12" db="EMBL/GenBank/DDBJ databases">
        <title>Amycolatopsis eburnea sp. nov. actinomycete associate with arbuscular mycorrhiza fungal spore.</title>
        <authorList>
            <person name="Lumyong S."/>
            <person name="Chaiya L."/>
        </authorList>
    </citation>
    <scope>NUCLEOTIDE SEQUENCE [LARGE SCALE GENOMIC DNA]</scope>
    <source>
        <strain evidence="10 11">GLM-1</strain>
    </source>
</reference>
<dbReference type="InterPro" id="IPR050534">
    <property type="entry name" value="Coronavir_polyprotein_1ab"/>
</dbReference>
<dbReference type="PANTHER" id="PTHR43788">
    <property type="entry name" value="DNA2/NAM7 HELICASE FAMILY MEMBER"/>
    <property type="match status" value="1"/>
</dbReference>
<evidence type="ECO:0000313" key="10">
    <source>
        <dbReference type="EMBL" id="RSD09646.1"/>
    </source>
</evidence>
<evidence type="ECO:0000256" key="4">
    <source>
        <dbReference type="ARBA" id="ARBA00022806"/>
    </source>
</evidence>
<dbReference type="Gene3D" id="3.40.960.10">
    <property type="entry name" value="VSR Endonuclease"/>
    <property type="match status" value="1"/>
</dbReference>
<dbReference type="GO" id="GO:0016787">
    <property type="term" value="F:hydrolase activity"/>
    <property type="evidence" value="ECO:0007669"/>
    <property type="project" value="UniProtKB-KW"/>
</dbReference>
<sequence>MVDRARRLFEFLRGAQQLRANPVRSVDTYRRDGDVLWLADLPVHPAITRLAGDAPPADAPLLSVDRVPVTLPPEPDADLARWLTEPLDDAEKTPSLRQRITDVEPEPDAEEGAAKAPAQLSLDQFPDVERKYSTWLPRWQEWAGRERVDRPARDLYARLYTVYVYAKESPEELELVAGTGCLSWQPVDGHVIKRHLLTSPASVDFDDRTGRLEARIVESGEPVQLELDMVDPSLVTAPDKIDEVRADIKAYEGPALDPVATGEFARRLVHSLDPDGEYREQDEAAVPGKFGVAAYAPALVLRRRSQQGLIEIFDTILSQLDATGEVPDGLIPLIDPDHVPTAPAATGDGAILTVDDEPFLPLPVNDRQLAVIRRVDAASQTLVQGPPGTGKTHTAAALISHLLAQGKRVLVTAHTDRALREVRDKLPDAVKPLAVAVVGSSREDMADLKVAVQEIAAAASDHDGTENARAVQRHLETVDRLRRERSAAHSKLVQAREREVLTWEHCGYQGTLSKIAQQLTAEQDQLGWLRDFSAIGPDDEAPFSTGEAQEWHGYLIDDSLRSDEPQARLRLPAVAQLPDAEQFARLVAAEGRATTADSQHTVLKEHPAFAAVRRLAPAQRAEVQSRLNRLADEADYLLGRREQWLDEALRDIRTGRADQWRARGGTIQNLIATATGFVGPLGPLTDVVVRGGDLGALVSLAGELLRFLSGGGAIKTMADGSPKIGAFAPKILKQAQPLFDNVRVDGLTPTSGPQLHTFIAWAEGSRVLAALDRAWPETIKIPLEDTLQERLQWHSVELKQLHRVLGLADELVAEEGRLRRLGLPSPDWNDLGGVREYASLTDAAAAEEAKVAAGAPLVALAQFVRETAQWSDSAECVAGLLDAVEKRDTENFARAHRTLTRLVEVRSQADRRDHLGGVLKAAAPRLYEEVAADAGDPVWARRLANFSEAWRWTAARVWVTQQEAIDVNFLQAEVTRIEQAIRKEAEAIAARRAWDHAASPERLHGSARADLTQYAQLVQRAGKNTGIYRNQRRAEIRKAMDRCRPSVPVWIMPIYRIAEQLRVRPDMFDVVVVDEASQAGTEAVFLQYLAKKIVVIGDDKQVSPSAVGVDQQQLRDLARQYLAADRYRDTWQEPRRSFFDEAKMRYGKSITLIEHRRCVPEIIGFSNRIAYEPEGIRLVPVRQYGVDRLDPIKAVYLEDGYERGTTNKSNPVEVEAIIDQIEKCLADPAYDGKTFGVVSLLGPAQAKEIQNKLLGRISKEDWTSRDFRCGDAADFQGSERDVIFLSMVAAPAPGKRMVPLTHEQYVQRYNVAVSRAKDQVWVFHSVRPDELPNRDCMRFQLLDYSYGVMARWQNADAGVSSEVVPEDRRVEPFDSLFEQRVYNRIVDRGYLVHAQYPAMGYRIDLVVIGAHGRLAVECDGDEWHGPEAYDRDLARQRDLERCGWRFFRIPGSAFDVDRAEALAGLWEMLEEEDIHPSGWSPATEVPEAEAVVAPAPAIVLDPADEVAESFTGDLELDVEPGALLEPSPIERPDLPQADRTTANGARLELSEYVTYAGSLTPAADAGRDQLVEGIRAIVAAEGPVRGDRIHRVYVQSSGGLRVGSQLARVLNSAVSLAVRRGVLLADDPLGRSGVRPATYRLPDQPLVHVRTLGPRDLDDVPPRELATVMREMAGREGWDNEEAVFRAVLARLGLKKLTKNVRQILASVVGLAQQLEAEEVAAAAEDA</sequence>
<dbReference type="CDD" id="cd18808">
    <property type="entry name" value="SF1_C_Upf1"/>
    <property type="match status" value="1"/>
</dbReference>
<proteinExistence type="inferred from homology"/>
<evidence type="ECO:0000256" key="2">
    <source>
        <dbReference type="ARBA" id="ARBA00022741"/>
    </source>
</evidence>
<gene>
    <name evidence="10" type="ORF">EIY87_40495</name>
</gene>
<keyword evidence="3" id="KW-0378">Hydrolase</keyword>
<accession>A0A427SY90</accession>
<dbReference type="PANTHER" id="PTHR43788:SF8">
    <property type="entry name" value="DNA-BINDING PROTEIN SMUBP-2"/>
    <property type="match status" value="1"/>
</dbReference>
<dbReference type="InterPro" id="IPR047187">
    <property type="entry name" value="SF1_C_Upf1"/>
</dbReference>
<feature type="domain" description="DNA2/NAM7 helicase-like C-terminal" evidence="8">
    <location>
        <begin position="1136"/>
        <end position="1323"/>
    </location>
</feature>
<dbReference type="InterPro" id="IPR041677">
    <property type="entry name" value="DNA2/NAM7_AAA_11"/>
</dbReference>
<evidence type="ECO:0000256" key="6">
    <source>
        <dbReference type="SAM" id="MobiDB-lite"/>
    </source>
</evidence>
<comment type="caution">
    <text evidence="10">The sequence shown here is derived from an EMBL/GenBank/DDBJ whole genome shotgun (WGS) entry which is preliminary data.</text>
</comment>